<dbReference type="Proteomes" id="UP000636888">
    <property type="component" value="Unassembled WGS sequence"/>
</dbReference>
<keyword evidence="3" id="KW-1185">Reference proteome</keyword>
<comment type="caution">
    <text evidence="2">The sequence shown here is derived from an EMBL/GenBank/DDBJ whole genome shotgun (WGS) entry which is preliminary data.</text>
</comment>
<name>A0A8J7JLL7_9BACT</name>
<evidence type="ECO:0000256" key="1">
    <source>
        <dbReference type="ARBA" id="ARBA00009981"/>
    </source>
</evidence>
<dbReference type="RefSeq" id="WP_199383920.1">
    <property type="nucleotide sequence ID" value="NZ_JAEMHM010000007.1"/>
</dbReference>
<comment type="similarity">
    <text evidence="1">Belongs to the phD/YefM antitoxin family.</text>
</comment>
<dbReference type="AlphaFoldDB" id="A0A8J7JLL7"/>
<sequence length="89" mass="9842">MNAIPAQELKRRGIAAVDDLIAKGDVHVIRNNKPQYVVLSEERYQELVAEAGQAYLARVRASLEDVKAGRVHKFASVDDLLNALDSDEP</sequence>
<protein>
    <submittedName>
        <fullName evidence="2">Type II toxin-antitoxin system Phd/YefM family antitoxin</fullName>
    </submittedName>
</protein>
<organism evidence="2 3">
    <name type="scientific">Geomesophilobacter sediminis</name>
    <dbReference type="NCBI Taxonomy" id="2798584"/>
    <lineage>
        <taxon>Bacteria</taxon>
        <taxon>Pseudomonadati</taxon>
        <taxon>Thermodesulfobacteriota</taxon>
        <taxon>Desulfuromonadia</taxon>
        <taxon>Geobacterales</taxon>
        <taxon>Geobacteraceae</taxon>
        <taxon>Geomesophilobacter</taxon>
    </lineage>
</organism>
<gene>
    <name evidence="2" type="ORF">JFN93_09950</name>
</gene>
<proteinExistence type="inferred from homology"/>
<dbReference type="SUPFAM" id="SSF143120">
    <property type="entry name" value="YefM-like"/>
    <property type="match status" value="1"/>
</dbReference>
<accession>A0A8J7JLL7</accession>
<dbReference type="InterPro" id="IPR036165">
    <property type="entry name" value="YefM-like_sf"/>
</dbReference>
<dbReference type="EMBL" id="JAEMHM010000007">
    <property type="protein sequence ID" value="MBJ6725030.1"/>
    <property type="molecule type" value="Genomic_DNA"/>
</dbReference>
<evidence type="ECO:0000313" key="3">
    <source>
        <dbReference type="Proteomes" id="UP000636888"/>
    </source>
</evidence>
<reference evidence="2" key="1">
    <citation type="submission" date="2020-12" db="EMBL/GenBank/DDBJ databases">
        <title>Geomonas sp. Red875, isolated from river sediment.</title>
        <authorList>
            <person name="Xu Z."/>
            <person name="Zhang Z."/>
            <person name="Masuda Y."/>
            <person name="Itoh H."/>
            <person name="Senoo K."/>
        </authorList>
    </citation>
    <scope>NUCLEOTIDE SEQUENCE</scope>
    <source>
        <strain evidence="2">Red875</strain>
    </source>
</reference>
<evidence type="ECO:0000313" key="2">
    <source>
        <dbReference type="EMBL" id="MBJ6725030.1"/>
    </source>
</evidence>